<evidence type="ECO:0000259" key="3">
    <source>
        <dbReference type="Pfam" id="PF12539"/>
    </source>
</evidence>
<dbReference type="InterPro" id="IPR020981">
    <property type="entry name" value="Csm1/Pcs1_C"/>
</dbReference>
<dbReference type="GO" id="GO:0033551">
    <property type="term" value="C:monopolin complex"/>
    <property type="evidence" value="ECO:0007669"/>
    <property type="project" value="InterPro"/>
</dbReference>
<dbReference type="GO" id="GO:0072686">
    <property type="term" value="C:mitotic spindle"/>
    <property type="evidence" value="ECO:0007669"/>
    <property type="project" value="TreeGrafter"/>
</dbReference>
<keyword evidence="1" id="KW-0175">Coiled coil</keyword>
<proteinExistence type="predicted"/>
<dbReference type="InterPro" id="IPR038608">
    <property type="entry name" value="Csm1/Pcs1_C_sf"/>
</dbReference>
<dbReference type="PANTHER" id="PTHR28006:SF1">
    <property type="entry name" value="MONOPOLIN COMPLEX SUBUNIT CSM1"/>
    <property type="match status" value="1"/>
</dbReference>
<dbReference type="Gene3D" id="3.90.1150.80">
    <property type="match status" value="1"/>
</dbReference>
<dbReference type="InterPro" id="IPR040349">
    <property type="entry name" value="Csm1/Pcs1"/>
</dbReference>
<dbReference type="Pfam" id="PF12539">
    <property type="entry name" value="Csm1"/>
    <property type="match status" value="1"/>
</dbReference>
<dbReference type="STRING" id="1314790.A0A1Y1Y8H3"/>
<reference evidence="4 5" key="1">
    <citation type="submission" date="2016-07" db="EMBL/GenBank/DDBJ databases">
        <title>Pervasive Adenine N6-methylation of Active Genes in Fungi.</title>
        <authorList>
            <consortium name="DOE Joint Genome Institute"/>
            <person name="Mondo S.J."/>
            <person name="Dannebaum R.O."/>
            <person name="Kuo R.C."/>
            <person name="Labutti K."/>
            <person name="Haridas S."/>
            <person name="Kuo A."/>
            <person name="Salamov A."/>
            <person name="Ahrendt S.R."/>
            <person name="Lipzen A."/>
            <person name="Sullivan W."/>
            <person name="Andreopoulos W.B."/>
            <person name="Clum A."/>
            <person name="Lindquist E."/>
            <person name="Daum C."/>
            <person name="Ramamoorthy G.K."/>
            <person name="Gryganskyi A."/>
            <person name="Culley D."/>
            <person name="Magnuson J.K."/>
            <person name="James T.Y."/>
            <person name="O'Malley M.A."/>
            <person name="Stajich J.E."/>
            <person name="Spatafora J.W."/>
            <person name="Visel A."/>
            <person name="Grigoriev I.V."/>
        </authorList>
    </citation>
    <scope>NUCLEOTIDE SEQUENCE [LARGE SCALE GENOMIC DNA]</scope>
    <source>
        <strain evidence="4 5">CBS 931.73</strain>
    </source>
</reference>
<evidence type="ECO:0000313" key="4">
    <source>
        <dbReference type="EMBL" id="ORX94278.1"/>
    </source>
</evidence>
<dbReference type="OrthoDB" id="2431049at2759"/>
<evidence type="ECO:0000256" key="1">
    <source>
        <dbReference type="SAM" id="Coils"/>
    </source>
</evidence>
<feature type="domain" description="Monopolin complex subunit Csm1/Pcs1 C-terminal" evidence="3">
    <location>
        <begin position="244"/>
        <end position="320"/>
    </location>
</feature>
<feature type="region of interest" description="Disordered" evidence="2">
    <location>
        <begin position="1"/>
        <end position="137"/>
    </location>
</feature>
<dbReference type="InParanoid" id="A0A1Y1Y8H3"/>
<organism evidence="4 5">
    <name type="scientific">Basidiobolus meristosporus CBS 931.73</name>
    <dbReference type="NCBI Taxonomy" id="1314790"/>
    <lineage>
        <taxon>Eukaryota</taxon>
        <taxon>Fungi</taxon>
        <taxon>Fungi incertae sedis</taxon>
        <taxon>Zoopagomycota</taxon>
        <taxon>Entomophthoromycotina</taxon>
        <taxon>Basidiobolomycetes</taxon>
        <taxon>Basidiobolales</taxon>
        <taxon>Basidiobolaceae</taxon>
        <taxon>Basidiobolus</taxon>
    </lineage>
</organism>
<evidence type="ECO:0000313" key="5">
    <source>
        <dbReference type="Proteomes" id="UP000193498"/>
    </source>
</evidence>
<sequence>MPRPFYKARRSAAAKKKKSASVSRAEAKLLLSDDSMEATPPKATRQERKSRKSVSFGSRTTDADPDSPEFSVLVSPPRDRESAVVYTANHSPIPPRKRAREISKDVTNGAVTLDKPRSKRTNRSDEAGHPSLANTDDLEKVKREYRDLLERYEELKRIGIQEAETNFGEYKKNAQDRFKFSDNLINQLKGQIATLKKSKTNSKEESLIQKQEEDIHSLKEQIEQLQAENQKLAVNQQDDLTLSLGLYKELAGLQVISMEREKEGTTWECEQTGRNGVFRYILRLEHDEPDSYHFEPNLDEADTALMQILPGYLTKAISFSKGDAGVFFWKVFNSLQQDI</sequence>
<dbReference type="CDD" id="cd23787">
    <property type="entry name" value="RWD_CSM1"/>
    <property type="match status" value="1"/>
</dbReference>
<gene>
    <name evidence="4" type="ORF">K493DRAFT_315577</name>
</gene>
<dbReference type="GO" id="GO:0005730">
    <property type="term" value="C:nucleolus"/>
    <property type="evidence" value="ECO:0007669"/>
    <property type="project" value="TreeGrafter"/>
</dbReference>
<feature type="compositionally biased region" description="Basic residues" evidence="2">
    <location>
        <begin position="1"/>
        <end position="19"/>
    </location>
</feature>
<dbReference type="FunCoup" id="A0A1Y1Y8H3">
    <property type="interactions" value="7"/>
</dbReference>
<dbReference type="GO" id="GO:1990644">
    <property type="term" value="F:microtubule site clamp"/>
    <property type="evidence" value="ECO:0007669"/>
    <property type="project" value="TreeGrafter"/>
</dbReference>
<dbReference type="Proteomes" id="UP000193498">
    <property type="component" value="Unassembled WGS sequence"/>
</dbReference>
<dbReference type="GO" id="GO:0051315">
    <property type="term" value="P:attachment of mitotic spindle microtubules to kinetochore"/>
    <property type="evidence" value="ECO:0007669"/>
    <property type="project" value="TreeGrafter"/>
</dbReference>
<keyword evidence="5" id="KW-1185">Reference proteome</keyword>
<evidence type="ECO:0000256" key="2">
    <source>
        <dbReference type="SAM" id="MobiDB-lite"/>
    </source>
</evidence>
<feature type="coiled-coil region" evidence="1">
    <location>
        <begin position="185"/>
        <end position="238"/>
    </location>
</feature>
<name>A0A1Y1Y8H3_9FUNG</name>
<protein>
    <recommendedName>
        <fullName evidence="3">Monopolin complex subunit Csm1/Pcs1 C-terminal domain-containing protein</fullName>
    </recommendedName>
</protein>
<accession>A0A1Y1Y8H3</accession>
<dbReference type="EMBL" id="MCFE01000209">
    <property type="protein sequence ID" value="ORX94278.1"/>
    <property type="molecule type" value="Genomic_DNA"/>
</dbReference>
<dbReference type="PANTHER" id="PTHR28006">
    <property type="entry name" value="MONOPOLIN COMPLEX SUBUNIT CSM1"/>
    <property type="match status" value="1"/>
</dbReference>
<dbReference type="GO" id="GO:0045144">
    <property type="term" value="P:meiotic sister chromatid segregation"/>
    <property type="evidence" value="ECO:0007669"/>
    <property type="project" value="TreeGrafter"/>
</dbReference>
<dbReference type="GO" id="GO:0034506">
    <property type="term" value="C:chromosome, centromeric core domain"/>
    <property type="evidence" value="ECO:0007669"/>
    <property type="project" value="TreeGrafter"/>
</dbReference>
<dbReference type="AlphaFoldDB" id="A0A1Y1Y8H3"/>
<comment type="caution">
    <text evidence="4">The sequence shown here is derived from an EMBL/GenBank/DDBJ whole genome shotgun (WGS) entry which is preliminary data.</text>
</comment>